<dbReference type="KEGG" id="ptw:TUM18999_26920"/>
<sequence length="124" mass="14803">MQWVAALSQDGWSTAMNLPEITPRIFLRHQRQLRAFLMGHEAWFSTRDLRRLLNTDINRRTLFRLCDDQHRRVRLRTANGWFEEEAVVSESGLHDLLSVYCFHPENRMLRRWVSQEVVAVLRIG</sequence>
<evidence type="ECO:0000313" key="5">
    <source>
        <dbReference type="Proteomes" id="UP001054892"/>
    </source>
</evidence>
<gene>
    <name evidence="2" type="ORF">TUM18999_26920</name>
    <name evidence="3" type="ORF">TUM20286_18930</name>
</gene>
<evidence type="ECO:0000313" key="2">
    <source>
        <dbReference type="EMBL" id="BCG24501.1"/>
    </source>
</evidence>
<accession>A0A6J4E7M7</accession>
<dbReference type="EMBL" id="AP023189">
    <property type="protein sequence ID" value="BCG24501.1"/>
    <property type="molecule type" value="Genomic_DNA"/>
</dbReference>
<name>A0A6J4E7M7_9PSED</name>
<dbReference type="EMBL" id="BQKM01000003">
    <property type="protein sequence ID" value="GJN52141.1"/>
    <property type="molecule type" value="Genomic_DNA"/>
</dbReference>
<dbReference type="PANTHER" id="PTHR36180:SF2">
    <property type="entry name" value="BRO FAMILY PROTEIN"/>
    <property type="match status" value="1"/>
</dbReference>
<feature type="domain" description="Bro-N" evidence="1">
    <location>
        <begin position="15"/>
        <end position="124"/>
    </location>
</feature>
<dbReference type="PROSITE" id="PS51750">
    <property type="entry name" value="BRO_N"/>
    <property type="match status" value="1"/>
</dbReference>
<proteinExistence type="predicted"/>
<evidence type="ECO:0000313" key="3">
    <source>
        <dbReference type="EMBL" id="GJN52141.1"/>
    </source>
</evidence>
<dbReference type="Proteomes" id="UP001054892">
    <property type="component" value="Unassembled WGS sequence"/>
</dbReference>
<dbReference type="PANTHER" id="PTHR36180">
    <property type="entry name" value="DNA-BINDING PROTEIN-RELATED-RELATED"/>
    <property type="match status" value="1"/>
</dbReference>
<evidence type="ECO:0000259" key="1">
    <source>
        <dbReference type="PROSITE" id="PS51750"/>
    </source>
</evidence>
<organism evidence="2 4">
    <name type="scientific">Pseudomonas tohonis</name>
    <dbReference type="NCBI Taxonomy" id="2725477"/>
    <lineage>
        <taxon>Bacteria</taxon>
        <taxon>Pseudomonadati</taxon>
        <taxon>Pseudomonadota</taxon>
        <taxon>Gammaproteobacteria</taxon>
        <taxon>Pseudomonadales</taxon>
        <taxon>Pseudomonadaceae</taxon>
        <taxon>Pseudomonas</taxon>
    </lineage>
</organism>
<protein>
    <recommendedName>
        <fullName evidence="1">Bro-N domain-containing protein</fullName>
    </recommendedName>
</protein>
<reference evidence="2 4" key="1">
    <citation type="submission" date="2020-05" db="EMBL/GenBank/DDBJ databases">
        <title>Characterization of novel class B3 metallo-beta-lactamase from novel Pseudomonas species.</title>
        <authorList>
            <person name="Yamada K."/>
            <person name="Aoki K."/>
            <person name="Ishii Y."/>
        </authorList>
    </citation>
    <scope>NUCLEOTIDE SEQUENCE [LARGE SCALE GENOMIC DNA]</scope>
    <source>
        <strain evidence="2 4">TUM18999</strain>
        <strain evidence="3 5">TUM20286</strain>
    </source>
</reference>
<dbReference type="Proteomes" id="UP000509383">
    <property type="component" value="Chromosome"/>
</dbReference>
<evidence type="ECO:0000313" key="4">
    <source>
        <dbReference type="Proteomes" id="UP000509383"/>
    </source>
</evidence>
<keyword evidence="5" id="KW-1185">Reference proteome</keyword>
<dbReference type="InterPro" id="IPR003497">
    <property type="entry name" value="BRO_N_domain"/>
</dbReference>
<dbReference type="AlphaFoldDB" id="A0A6J4E7M7"/>
<dbReference type="SMART" id="SM01040">
    <property type="entry name" value="Bro-N"/>
    <property type="match status" value="1"/>
</dbReference>